<comment type="similarity">
    <text evidence="2">Belongs to the cytochrome P450 family.</text>
</comment>
<reference evidence="9" key="1">
    <citation type="submission" date="2022-11" db="UniProtKB">
        <authorList>
            <consortium name="EnsemblMetazoa"/>
        </authorList>
    </citation>
    <scope>IDENTIFICATION</scope>
</reference>
<evidence type="ECO:0000256" key="8">
    <source>
        <dbReference type="SAM" id="Phobius"/>
    </source>
</evidence>
<keyword evidence="5 7" id="KW-0408">Iron</keyword>
<dbReference type="SUPFAM" id="SSF48264">
    <property type="entry name" value="Cytochrome P450"/>
    <property type="match status" value="1"/>
</dbReference>
<keyword evidence="6 8" id="KW-0472">Membrane</keyword>
<organism evidence="9 10">
    <name type="scientific">Patiria miniata</name>
    <name type="common">Bat star</name>
    <name type="synonym">Asterina miniata</name>
    <dbReference type="NCBI Taxonomy" id="46514"/>
    <lineage>
        <taxon>Eukaryota</taxon>
        <taxon>Metazoa</taxon>
        <taxon>Echinodermata</taxon>
        <taxon>Eleutherozoa</taxon>
        <taxon>Asterozoa</taxon>
        <taxon>Asteroidea</taxon>
        <taxon>Valvatacea</taxon>
        <taxon>Valvatida</taxon>
        <taxon>Asterinidae</taxon>
        <taxon>Patiria</taxon>
    </lineage>
</organism>
<dbReference type="Gene3D" id="1.10.630.10">
    <property type="entry name" value="Cytochrome P450"/>
    <property type="match status" value="1"/>
</dbReference>
<keyword evidence="3 7" id="KW-0479">Metal-binding</keyword>
<feature type="binding site" description="axial binding residue" evidence="7">
    <location>
        <position position="465"/>
    </location>
    <ligand>
        <name>heme</name>
        <dbReference type="ChEBI" id="CHEBI:30413"/>
    </ligand>
    <ligandPart>
        <name>Fe</name>
        <dbReference type="ChEBI" id="CHEBI:18248"/>
    </ligandPart>
</feature>
<dbReference type="RefSeq" id="XP_038059989.1">
    <property type="nucleotide sequence ID" value="XM_038204061.1"/>
</dbReference>
<protein>
    <recommendedName>
        <fullName evidence="11">Cytochrome P450</fullName>
    </recommendedName>
</protein>
<evidence type="ECO:0000256" key="1">
    <source>
        <dbReference type="ARBA" id="ARBA00004370"/>
    </source>
</evidence>
<dbReference type="GO" id="GO:0016020">
    <property type="term" value="C:membrane"/>
    <property type="evidence" value="ECO:0007669"/>
    <property type="project" value="UniProtKB-SubCell"/>
</dbReference>
<dbReference type="InterPro" id="IPR001128">
    <property type="entry name" value="Cyt_P450"/>
</dbReference>
<keyword evidence="4" id="KW-0560">Oxidoreductase</keyword>
<dbReference type="PRINTS" id="PR00463">
    <property type="entry name" value="EP450I"/>
</dbReference>
<dbReference type="FunFam" id="1.10.630.10:FF:000004">
    <property type="entry name" value="cytochrome P450 2D15 isoform X1"/>
    <property type="match status" value="1"/>
</dbReference>
<evidence type="ECO:0000313" key="10">
    <source>
        <dbReference type="Proteomes" id="UP000887568"/>
    </source>
</evidence>
<dbReference type="GO" id="GO:0016712">
    <property type="term" value="F:oxidoreductase activity, acting on paired donors, with incorporation or reduction of molecular oxygen, reduced flavin or flavoprotein as one donor, and incorporation of one atom of oxygen"/>
    <property type="evidence" value="ECO:0007669"/>
    <property type="project" value="InterPro"/>
</dbReference>
<name>A0A914A982_PATMI</name>
<dbReference type="AlphaFoldDB" id="A0A914A982"/>
<dbReference type="GO" id="GO:0005506">
    <property type="term" value="F:iron ion binding"/>
    <property type="evidence" value="ECO:0007669"/>
    <property type="project" value="InterPro"/>
</dbReference>
<dbReference type="GeneID" id="119730981"/>
<evidence type="ECO:0000256" key="6">
    <source>
        <dbReference type="ARBA" id="ARBA00023136"/>
    </source>
</evidence>
<dbReference type="Pfam" id="PF00067">
    <property type="entry name" value="p450"/>
    <property type="match status" value="1"/>
</dbReference>
<evidence type="ECO:0000256" key="2">
    <source>
        <dbReference type="ARBA" id="ARBA00010617"/>
    </source>
</evidence>
<dbReference type="InterPro" id="IPR008069">
    <property type="entry name" value="Cyt_P450_E_grp-I_CYP2D-like"/>
</dbReference>
<evidence type="ECO:0000256" key="5">
    <source>
        <dbReference type="ARBA" id="ARBA00023004"/>
    </source>
</evidence>
<dbReference type="OMA" id="CTHGHVF"/>
<dbReference type="PANTHER" id="PTHR24300:SF403">
    <property type="entry name" value="CYTOCHROME P450 306A1"/>
    <property type="match status" value="1"/>
</dbReference>
<dbReference type="EnsemblMetazoa" id="XM_038204061.1">
    <property type="protein sequence ID" value="XP_038059989.1"/>
    <property type="gene ID" value="LOC119730981"/>
</dbReference>
<dbReference type="GO" id="GO:0020037">
    <property type="term" value="F:heme binding"/>
    <property type="evidence" value="ECO:0007669"/>
    <property type="project" value="InterPro"/>
</dbReference>
<comment type="cofactor">
    <cofactor evidence="7">
        <name>heme</name>
        <dbReference type="ChEBI" id="CHEBI:30413"/>
    </cofactor>
</comment>
<evidence type="ECO:0008006" key="11">
    <source>
        <dbReference type="Google" id="ProtNLM"/>
    </source>
</evidence>
<keyword evidence="10" id="KW-1185">Reference proteome</keyword>
<dbReference type="Proteomes" id="UP000887568">
    <property type="component" value="Unplaced"/>
</dbReference>
<keyword evidence="8" id="KW-0812">Transmembrane</keyword>
<dbReference type="OrthoDB" id="3934656at2759"/>
<dbReference type="InterPro" id="IPR050182">
    <property type="entry name" value="Cytochrome_P450_fam2"/>
</dbReference>
<evidence type="ECO:0000256" key="7">
    <source>
        <dbReference type="PIRSR" id="PIRSR602401-1"/>
    </source>
</evidence>
<dbReference type="GO" id="GO:0006082">
    <property type="term" value="P:organic acid metabolic process"/>
    <property type="evidence" value="ECO:0007669"/>
    <property type="project" value="TreeGrafter"/>
</dbReference>
<evidence type="ECO:0000256" key="4">
    <source>
        <dbReference type="ARBA" id="ARBA00023002"/>
    </source>
</evidence>
<comment type="subcellular location">
    <subcellularLocation>
        <location evidence="1">Membrane</location>
    </subcellularLocation>
</comment>
<sequence length="525" mass="59151">METVLEADSSLTYLGSVGFVSQVRLALVFVTAWLVVWLLQEHTGLSRRLRGSPTVNLPPGPWGWPLLGILPSLGVSAPHERLAALAGEYGGLFTCYFGGHRVVVLGDYDCIVQALGKSGDVYSDRPKLTMFTEVGGGKGVAGAYYGKHWKEQRAWTFNILRGMGLGKDTFEANITEEVGYLCDRVNAHQSQAFDPCHPVNTAVSNIICSIVYGTRFDYDSATFKRMLSLLQENFELVGLAGVVNFFPVLKYIPLCGFGKFLANVRELNTCLFSKSISEHQMTFDQGKIRDFIDAYLKEMRMRSDGGETPSSFTEENLTWVIADLFAVGTETTALTLRWALLYMITHPHVQRKVQEELDEVIGRTRMPSLEERPLLNYAQAVINEIQRVRYIAAITVPRATTEDSKLNGYDIPKGTTIMPVMWAVMHNPKVWPEPDHFRPERFLDDRGRYRKPEHFLPYGIGRRMCPGERLARMELFLFFTHLLHRFSFSLPLGAPQPSLKGRMGITLAPQPYRLVARSRPLEESG</sequence>
<dbReference type="PRINTS" id="PR00385">
    <property type="entry name" value="P450"/>
</dbReference>
<dbReference type="InterPro" id="IPR002401">
    <property type="entry name" value="Cyt_P450_E_grp-I"/>
</dbReference>
<evidence type="ECO:0000256" key="3">
    <source>
        <dbReference type="ARBA" id="ARBA00022723"/>
    </source>
</evidence>
<feature type="transmembrane region" description="Helical" evidence="8">
    <location>
        <begin position="12"/>
        <end position="39"/>
    </location>
</feature>
<dbReference type="GO" id="GO:0008395">
    <property type="term" value="F:steroid hydroxylase activity"/>
    <property type="evidence" value="ECO:0007669"/>
    <property type="project" value="TreeGrafter"/>
</dbReference>
<dbReference type="PANTHER" id="PTHR24300">
    <property type="entry name" value="CYTOCHROME P450 508A4-RELATED"/>
    <property type="match status" value="1"/>
</dbReference>
<dbReference type="GO" id="GO:0005737">
    <property type="term" value="C:cytoplasm"/>
    <property type="evidence" value="ECO:0007669"/>
    <property type="project" value="TreeGrafter"/>
</dbReference>
<keyword evidence="8" id="KW-1133">Transmembrane helix</keyword>
<keyword evidence="7" id="KW-0349">Heme</keyword>
<accession>A0A914A982</accession>
<dbReference type="GO" id="GO:0006805">
    <property type="term" value="P:xenobiotic metabolic process"/>
    <property type="evidence" value="ECO:0007669"/>
    <property type="project" value="TreeGrafter"/>
</dbReference>
<proteinExistence type="inferred from homology"/>
<evidence type="ECO:0000313" key="9">
    <source>
        <dbReference type="EnsemblMetazoa" id="XP_038059989.1"/>
    </source>
</evidence>
<dbReference type="PRINTS" id="PR01686">
    <property type="entry name" value="EP450ICYP2D"/>
</dbReference>
<dbReference type="InterPro" id="IPR036396">
    <property type="entry name" value="Cyt_P450_sf"/>
</dbReference>